<keyword evidence="8" id="KW-1185">Reference proteome</keyword>
<dbReference type="InterPro" id="IPR013249">
    <property type="entry name" value="RNA_pol_sigma70_r4_t2"/>
</dbReference>
<dbReference type="Gene3D" id="1.10.10.10">
    <property type="entry name" value="Winged helix-like DNA-binding domain superfamily/Winged helix DNA-binding domain"/>
    <property type="match status" value="1"/>
</dbReference>
<dbReference type="PANTHER" id="PTHR43133">
    <property type="entry name" value="RNA POLYMERASE ECF-TYPE SIGMA FACTO"/>
    <property type="match status" value="1"/>
</dbReference>
<proteinExistence type="inferred from homology"/>
<feature type="domain" description="RNA polymerase sigma-70 region 2" evidence="5">
    <location>
        <begin position="9"/>
        <end position="70"/>
    </location>
</feature>
<gene>
    <name evidence="7" type="ORF">GCM10012275_09080</name>
</gene>
<dbReference type="InterPro" id="IPR007627">
    <property type="entry name" value="RNA_pol_sigma70_r2"/>
</dbReference>
<dbReference type="SUPFAM" id="SSF88659">
    <property type="entry name" value="Sigma3 and sigma4 domains of RNA polymerase sigma factors"/>
    <property type="match status" value="1"/>
</dbReference>
<dbReference type="SUPFAM" id="SSF88946">
    <property type="entry name" value="Sigma2 domain of RNA polymerase sigma factors"/>
    <property type="match status" value="1"/>
</dbReference>
<protein>
    <submittedName>
        <fullName evidence="7">Siderophore-interacting protein</fullName>
    </submittedName>
</protein>
<evidence type="ECO:0000256" key="3">
    <source>
        <dbReference type="ARBA" id="ARBA00023082"/>
    </source>
</evidence>
<dbReference type="Pfam" id="PF04542">
    <property type="entry name" value="Sigma70_r2"/>
    <property type="match status" value="1"/>
</dbReference>
<evidence type="ECO:0000256" key="2">
    <source>
        <dbReference type="ARBA" id="ARBA00023015"/>
    </source>
</evidence>
<dbReference type="EMBL" id="BMMK01000002">
    <property type="protein sequence ID" value="GGM40333.1"/>
    <property type="molecule type" value="Genomic_DNA"/>
</dbReference>
<dbReference type="GO" id="GO:0006352">
    <property type="term" value="P:DNA-templated transcription initiation"/>
    <property type="evidence" value="ECO:0007669"/>
    <property type="project" value="InterPro"/>
</dbReference>
<dbReference type="GO" id="GO:0016987">
    <property type="term" value="F:sigma factor activity"/>
    <property type="evidence" value="ECO:0007669"/>
    <property type="project" value="UniProtKB-KW"/>
</dbReference>
<evidence type="ECO:0000313" key="7">
    <source>
        <dbReference type="EMBL" id="GGM40333.1"/>
    </source>
</evidence>
<reference evidence="7" key="1">
    <citation type="journal article" date="2014" name="Int. J. Syst. Evol. Microbiol.">
        <title>Complete genome sequence of Corynebacterium casei LMG S-19264T (=DSM 44701T), isolated from a smear-ripened cheese.</title>
        <authorList>
            <consortium name="US DOE Joint Genome Institute (JGI-PGF)"/>
            <person name="Walter F."/>
            <person name="Albersmeier A."/>
            <person name="Kalinowski J."/>
            <person name="Ruckert C."/>
        </authorList>
    </citation>
    <scope>NUCLEOTIDE SEQUENCE</scope>
    <source>
        <strain evidence="7">CGMCC 4.5737</strain>
    </source>
</reference>
<dbReference type="PANTHER" id="PTHR43133:SF25">
    <property type="entry name" value="RNA POLYMERASE SIGMA FACTOR RFAY-RELATED"/>
    <property type="match status" value="1"/>
</dbReference>
<evidence type="ECO:0000259" key="6">
    <source>
        <dbReference type="Pfam" id="PF08281"/>
    </source>
</evidence>
<accession>A0A8J3FTI7</accession>
<keyword evidence="3" id="KW-0731">Sigma factor</keyword>
<dbReference type="AlphaFoldDB" id="A0A8J3FTI7"/>
<evidence type="ECO:0000313" key="8">
    <source>
        <dbReference type="Proteomes" id="UP000637578"/>
    </source>
</evidence>
<dbReference type="InterPro" id="IPR039425">
    <property type="entry name" value="RNA_pol_sigma-70-like"/>
</dbReference>
<keyword evidence="2" id="KW-0805">Transcription regulation</keyword>
<dbReference type="GO" id="GO:0003677">
    <property type="term" value="F:DNA binding"/>
    <property type="evidence" value="ECO:0007669"/>
    <property type="project" value="InterPro"/>
</dbReference>
<dbReference type="NCBIfam" id="TIGR02937">
    <property type="entry name" value="sigma70-ECF"/>
    <property type="match status" value="1"/>
</dbReference>
<evidence type="ECO:0000256" key="1">
    <source>
        <dbReference type="ARBA" id="ARBA00010641"/>
    </source>
</evidence>
<dbReference type="Proteomes" id="UP000637578">
    <property type="component" value="Unassembled WGS sequence"/>
</dbReference>
<keyword evidence="4" id="KW-0804">Transcription</keyword>
<comment type="caution">
    <text evidence="7">The sequence shown here is derived from an EMBL/GenBank/DDBJ whole genome shotgun (WGS) entry which is preliminary data.</text>
</comment>
<organism evidence="7 8">
    <name type="scientific">Longimycelium tulufanense</name>
    <dbReference type="NCBI Taxonomy" id="907463"/>
    <lineage>
        <taxon>Bacteria</taxon>
        <taxon>Bacillati</taxon>
        <taxon>Actinomycetota</taxon>
        <taxon>Actinomycetes</taxon>
        <taxon>Pseudonocardiales</taxon>
        <taxon>Pseudonocardiaceae</taxon>
        <taxon>Longimycelium</taxon>
    </lineage>
</organism>
<dbReference type="RefSeq" id="WP_189054074.1">
    <property type="nucleotide sequence ID" value="NZ_BMMK01000002.1"/>
</dbReference>
<name>A0A8J3FTI7_9PSEU</name>
<dbReference type="Pfam" id="PF08281">
    <property type="entry name" value="Sigma70_r4_2"/>
    <property type="match status" value="1"/>
</dbReference>
<dbReference type="InterPro" id="IPR036388">
    <property type="entry name" value="WH-like_DNA-bd_sf"/>
</dbReference>
<dbReference type="InterPro" id="IPR013324">
    <property type="entry name" value="RNA_pol_sigma_r3/r4-like"/>
</dbReference>
<sequence length="176" mass="20358">MDQARFTRLYQDTYGTVFAYAYRRMPPSDVPDLVAETFLTAWRRRTDLPDPPLPWLLTVTRNLIRNRRRRVSIQDAVTVELRRYRIESQGSVEGEVVERITVLSALAALDEGDREVLLLTCWDGLSAREAATVLRCSTPAFAVRLHRARRRVTALLDQLDTNRHRPRGRTHESART</sequence>
<evidence type="ECO:0000259" key="5">
    <source>
        <dbReference type="Pfam" id="PF04542"/>
    </source>
</evidence>
<evidence type="ECO:0000256" key="4">
    <source>
        <dbReference type="ARBA" id="ARBA00023163"/>
    </source>
</evidence>
<dbReference type="InterPro" id="IPR013325">
    <property type="entry name" value="RNA_pol_sigma_r2"/>
</dbReference>
<reference evidence="7" key="2">
    <citation type="submission" date="2020-09" db="EMBL/GenBank/DDBJ databases">
        <authorList>
            <person name="Sun Q."/>
            <person name="Zhou Y."/>
        </authorList>
    </citation>
    <scope>NUCLEOTIDE SEQUENCE</scope>
    <source>
        <strain evidence="7">CGMCC 4.5737</strain>
    </source>
</reference>
<dbReference type="InterPro" id="IPR014284">
    <property type="entry name" value="RNA_pol_sigma-70_dom"/>
</dbReference>
<feature type="domain" description="RNA polymerase sigma factor 70 region 4 type 2" evidence="6">
    <location>
        <begin position="102"/>
        <end position="151"/>
    </location>
</feature>
<comment type="similarity">
    <text evidence="1">Belongs to the sigma-70 factor family. ECF subfamily.</text>
</comment>
<dbReference type="Gene3D" id="1.10.1740.10">
    <property type="match status" value="1"/>
</dbReference>